<keyword evidence="2 3" id="KW-0694">RNA-binding</keyword>
<feature type="domain" description="RRM" evidence="5">
    <location>
        <begin position="760"/>
        <end position="835"/>
    </location>
</feature>
<dbReference type="Pfam" id="PF00076">
    <property type="entry name" value="RRM_1"/>
    <property type="match status" value="3"/>
</dbReference>
<evidence type="ECO:0000256" key="3">
    <source>
        <dbReference type="PROSITE-ProRule" id="PRU00176"/>
    </source>
</evidence>
<feature type="compositionally biased region" description="Basic and acidic residues" evidence="4">
    <location>
        <begin position="149"/>
        <end position="159"/>
    </location>
</feature>
<dbReference type="InterPro" id="IPR050666">
    <property type="entry name" value="ESRP"/>
</dbReference>
<keyword evidence="1" id="KW-0677">Repeat</keyword>
<dbReference type="PANTHER" id="PTHR13976">
    <property type="entry name" value="HETEROGENEOUS NUCLEAR RIBONUCLEOPROTEIN-RELATED"/>
    <property type="match status" value="1"/>
</dbReference>
<comment type="caution">
    <text evidence="6">The sequence shown here is derived from an EMBL/GenBank/DDBJ whole genome shotgun (WGS) entry which is preliminary data.</text>
</comment>
<gene>
    <name evidence="6" type="ORF">NQ317_012762</name>
</gene>
<reference evidence="6" key="1">
    <citation type="journal article" date="2023" name="Insect Mol. Biol.">
        <title>Genome sequencing provides insights into the evolution of gene families encoding plant cell wall-degrading enzymes in longhorned beetles.</title>
        <authorList>
            <person name="Shin N.R."/>
            <person name="Okamura Y."/>
            <person name="Kirsch R."/>
            <person name="Pauchet Y."/>
        </authorList>
    </citation>
    <scope>NUCLEOTIDE SEQUENCE</scope>
    <source>
        <strain evidence="6">MMC_N1</strain>
    </source>
</reference>
<dbReference type="SUPFAM" id="SSF54928">
    <property type="entry name" value="RNA-binding domain, RBD"/>
    <property type="match status" value="3"/>
</dbReference>
<dbReference type="CDD" id="cd00590">
    <property type="entry name" value="RRM_SF"/>
    <property type="match status" value="1"/>
</dbReference>
<sequence>MSVIIRLQNLPWSANALDIRQYFHGLSIPEGGVHIVGGEQGDAFIAFSTDEDARQAFTRNNGKIKEIQITLMLSSRTEMQRVIESARAQSYAAFMGTTPAVPAASATVPLPAAVPAIIPAAVPEMKKETKESRGDKKDSRRRSRSKSRDRKDRSRDRDRKDKRHRDRSRSRSRDRKERRRRDRSRSRGRSRSRDRDRRSRTSKRSEERTITPFQRDPRKPMPEIWANQAQLKLDTLPQVPQPPSILGTFPVTLDQAKRTLNSLTTGMQSMQSNGFQPPNNNNFNSLAGSRGRDSWPPVAAQNFQSKQQNFLGKRASQGEDRENFPNRFQRNFQKNRNQDEEGFNGFCVSIEPFYGGYAEVRRFFQGLFISNSGIKFMKEANGRRNGVVYVQFGNRRAKEEALSYSGRVLNNVNVDVRHINDAEFEEPVEKFVPSHTDDSSNESAPRRFRNVSKFFNNRTMSPVPDIKDFACLVIDDLPTYSKEQDILHMFSQHPLVALILTTKPRGGHIAYVKFSSKEVAKKAFEEKSHHVIGGKAVTVKPCKDEEFEEINKQHEVDLTGSKDDNNVGTDCLSVFRLPPKTNDKDIADFFSDIGVIPTKIHLMSNSMGFTGQAYCEFMTSEEATRASKKDDTILGNNHISVKPISREEMTTILGHTVPAPSVAATEEEPAVTQPLQLPPQKKPNPIQKAMNSPVEGANPNISYSDFMGPGVPPMNRPFFRNFENGPPRGRHGFGPRNMGPRGPRFPPMQEQFEDHPPAGCTVYMKNVPYKAGTNEILDYFDGYNITNHVSRRYNPNNTPSDEAKVVFYDPEDAYRAVQELNQQKIWDRTIYLKQE</sequence>
<organism evidence="6 7">
    <name type="scientific">Molorchus minor</name>
    <dbReference type="NCBI Taxonomy" id="1323400"/>
    <lineage>
        <taxon>Eukaryota</taxon>
        <taxon>Metazoa</taxon>
        <taxon>Ecdysozoa</taxon>
        <taxon>Arthropoda</taxon>
        <taxon>Hexapoda</taxon>
        <taxon>Insecta</taxon>
        <taxon>Pterygota</taxon>
        <taxon>Neoptera</taxon>
        <taxon>Endopterygota</taxon>
        <taxon>Coleoptera</taxon>
        <taxon>Polyphaga</taxon>
        <taxon>Cucujiformia</taxon>
        <taxon>Chrysomeloidea</taxon>
        <taxon>Cerambycidae</taxon>
        <taxon>Lamiinae</taxon>
        <taxon>Monochamini</taxon>
        <taxon>Molorchus</taxon>
    </lineage>
</organism>
<evidence type="ECO:0000256" key="1">
    <source>
        <dbReference type="ARBA" id="ARBA00022737"/>
    </source>
</evidence>
<feature type="compositionally biased region" description="Basic residues" evidence="4">
    <location>
        <begin position="139"/>
        <end position="148"/>
    </location>
</feature>
<dbReference type="InterPro" id="IPR035979">
    <property type="entry name" value="RBD_domain_sf"/>
</dbReference>
<dbReference type="PROSITE" id="PS50102">
    <property type="entry name" value="RRM"/>
    <property type="match status" value="3"/>
</dbReference>
<dbReference type="InterPro" id="IPR012677">
    <property type="entry name" value="Nucleotide-bd_a/b_plait_sf"/>
</dbReference>
<name>A0ABQ9K524_9CUCU</name>
<proteinExistence type="predicted"/>
<feature type="domain" description="RRM" evidence="5">
    <location>
        <begin position="3"/>
        <end position="74"/>
    </location>
</feature>
<dbReference type="InterPro" id="IPR000504">
    <property type="entry name" value="RRM_dom"/>
</dbReference>
<evidence type="ECO:0000313" key="6">
    <source>
        <dbReference type="EMBL" id="KAJ8985112.1"/>
    </source>
</evidence>
<evidence type="ECO:0000256" key="4">
    <source>
        <dbReference type="SAM" id="MobiDB-lite"/>
    </source>
</evidence>
<feature type="compositionally biased region" description="Basic residues" evidence="4">
    <location>
        <begin position="176"/>
        <end position="190"/>
    </location>
</feature>
<dbReference type="CDD" id="cd12254">
    <property type="entry name" value="RRM_hnRNPH_ESRPs_RBM12_like"/>
    <property type="match status" value="1"/>
</dbReference>
<dbReference type="Gene3D" id="3.30.70.330">
    <property type="match status" value="5"/>
</dbReference>
<feature type="region of interest" description="Disordered" evidence="4">
    <location>
        <begin position="124"/>
        <end position="221"/>
    </location>
</feature>
<evidence type="ECO:0000256" key="2">
    <source>
        <dbReference type="ARBA" id="ARBA00022884"/>
    </source>
</evidence>
<accession>A0ABQ9K524</accession>
<dbReference type="EMBL" id="JAPWTJ010000019">
    <property type="protein sequence ID" value="KAJ8985112.1"/>
    <property type="molecule type" value="Genomic_DNA"/>
</dbReference>
<evidence type="ECO:0000313" key="7">
    <source>
        <dbReference type="Proteomes" id="UP001162164"/>
    </source>
</evidence>
<feature type="compositionally biased region" description="Basic and acidic residues" evidence="4">
    <location>
        <begin position="124"/>
        <end position="138"/>
    </location>
</feature>
<dbReference type="Proteomes" id="UP001162164">
    <property type="component" value="Unassembled WGS sequence"/>
</dbReference>
<protein>
    <recommendedName>
        <fullName evidence="5">RRM domain-containing protein</fullName>
    </recommendedName>
</protein>
<feature type="compositionally biased region" description="Basic and acidic residues" evidence="4">
    <location>
        <begin position="191"/>
        <end position="221"/>
    </location>
</feature>
<dbReference type="CDD" id="cd12510">
    <property type="entry name" value="RRM1_RBM12_like"/>
    <property type="match status" value="1"/>
</dbReference>
<keyword evidence="7" id="KW-1185">Reference proteome</keyword>
<feature type="domain" description="RRM" evidence="5">
    <location>
        <begin position="470"/>
        <end position="544"/>
    </location>
</feature>
<evidence type="ECO:0000259" key="5">
    <source>
        <dbReference type="PROSITE" id="PS50102"/>
    </source>
</evidence>
<dbReference type="SMART" id="SM00360">
    <property type="entry name" value="RRM"/>
    <property type="match status" value="4"/>
</dbReference>